<keyword evidence="4" id="KW-0067">ATP-binding</keyword>
<feature type="domain" description="Protein kinase" evidence="7">
    <location>
        <begin position="14"/>
        <end position="275"/>
    </location>
</feature>
<keyword evidence="3" id="KW-0418">Kinase</keyword>
<evidence type="ECO:0000256" key="5">
    <source>
        <dbReference type="SAM" id="MobiDB-lite"/>
    </source>
</evidence>
<evidence type="ECO:0000256" key="2">
    <source>
        <dbReference type="ARBA" id="ARBA00022741"/>
    </source>
</evidence>
<dbReference type="Gene3D" id="3.30.200.20">
    <property type="entry name" value="Phosphorylase Kinase, domain 1"/>
    <property type="match status" value="1"/>
</dbReference>
<evidence type="ECO:0000313" key="8">
    <source>
        <dbReference type="EMBL" id="AKT43824.1"/>
    </source>
</evidence>
<dbReference type="InterPro" id="IPR000719">
    <property type="entry name" value="Prot_kinase_dom"/>
</dbReference>
<keyword evidence="9" id="KW-1185">Reference proteome</keyword>
<dbReference type="Proteomes" id="UP000067626">
    <property type="component" value="Chromosome"/>
</dbReference>
<proteinExistence type="predicted"/>
<dbReference type="GO" id="GO:0005524">
    <property type="term" value="F:ATP binding"/>
    <property type="evidence" value="ECO:0007669"/>
    <property type="project" value="UniProtKB-KW"/>
</dbReference>
<sequence length="628" mass="66106">MFPAEPVPETLGTYKVLKRLSGTGSTSVYLARLDGPMGFQRNCELKLVPNTAEGDSRFAEELAREAWICSRLNHPAIVRMYDFFEHEEKLVLVLEHVEGVHLDRFLRHLVSRRLKLGDASIYYIMQQVSGALAHAHTQTDQEGEPAPVIHRNIHPGNIVIGWDGQVRVTGFGLGKILGRTPDTVVGTVKGTPGYMAPEQSRGERATTKADIYAVGLLLWAMLAGRRPPVDGSRPAQISTLRPDVPQPVMAMIEAALSPKPEDRKTDCSIIEKTLIRVLRPELGKGELVRCIQSVHATIELEDAGGEDARRPTIPVKAKENFFVKVPGAARLPAESTEDGATEISPDDLEAVEEPAGDAASAAVSPPAQAKPGGAAESPSHIQFGAPPPLPAPPVVIATQVSGMTPAPSQVSAGLSGMTPAPGGQIHFGPPPTLPSGTPVFGAAPSGVPTSGTPSNVATEVTESRSLVPSSRSLFGTVIVSAATATLVAVVWIVVAYRAPQPQDGSATPGTSAAATTSALPTAVPLPPPPVPEVSTRPTAAPEPDAATLPAGAGYLTISFPVEASVYISGRYLGEANGPLQVRCGTWFVRLAQPGKNKYPEWLTKGQTVNVTCQGTTRLAMQPLPGKVP</sequence>
<reference evidence="8 9" key="1">
    <citation type="submission" date="2015-07" db="EMBL/GenBank/DDBJ databases">
        <title>Genome analysis of myxobacterium Chondromyces crocatus Cm c5 reveals a high potential for natural compound synthesis and the genetic basis for the loss of fruiting body formation.</title>
        <authorList>
            <person name="Zaburannyi N."/>
            <person name="Bunk B."/>
            <person name="Maier J."/>
            <person name="Overmann J."/>
            <person name="Mueller R."/>
        </authorList>
    </citation>
    <scope>NUCLEOTIDE SEQUENCE [LARGE SCALE GENOMIC DNA]</scope>
    <source>
        <strain evidence="8 9">Cm c5</strain>
    </source>
</reference>
<keyword evidence="6" id="KW-0472">Membrane</keyword>
<dbReference type="Gene3D" id="1.10.510.10">
    <property type="entry name" value="Transferase(Phosphotransferase) domain 1"/>
    <property type="match status" value="1"/>
</dbReference>
<dbReference type="SUPFAM" id="SSF56112">
    <property type="entry name" value="Protein kinase-like (PK-like)"/>
    <property type="match status" value="1"/>
</dbReference>
<feature type="region of interest" description="Disordered" evidence="5">
    <location>
        <begin position="352"/>
        <end position="465"/>
    </location>
</feature>
<evidence type="ECO:0000256" key="4">
    <source>
        <dbReference type="ARBA" id="ARBA00022840"/>
    </source>
</evidence>
<evidence type="ECO:0000313" key="9">
    <source>
        <dbReference type="Proteomes" id="UP000067626"/>
    </source>
</evidence>
<dbReference type="CDD" id="cd14014">
    <property type="entry name" value="STKc_PknB_like"/>
    <property type="match status" value="1"/>
</dbReference>
<feature type="compositionally biased region" description="Polar residues" evidence="5">
    <location>
        <begin position="398"/>
        <end position="412"/>
    </location>
</feature>
<keyword evidence="2" id="KW-0547">Nucleotide-binding</keyword>
<feature type="region of interest" description="Disordered" evidence="5">
    <location>
        <begin position="501"/>
        <end position="544"/>
    </location>
</feature>
<organism evidence="8 9">
    <name type="scientific">Chondromyces crocatus</name>
    <dbReference type="NCBI Taxonomy" id="52"/>
    <lineage>
        <taxon>Bacteria</taxon>
        <taxon>Pseudomonadati</taxon>
        <taxon>Myxococcota</taxon>
        <taxon>Polyangia</taxon>
        <taxon>Polyangiales</taxon>
        <taxon>Polyangiaceae</taxon>
        <taxon>Chondromyces</taxon>
    </lineage>
</organism>
<evidence type="ECO:0000256" key="1">
    <source>
        <dbReference type="ARBA" id="ARBA00022679"/>
    </source>
</evidence>
<evidence type="ECO:0000256" key="6">
    <source>
        <dbReference type="SAM" id="Phobius"/>
    </source>
</evidence>
<feature type="transmembrane region" description="Helical" evidence="6">
    <location>
        <begin position="473"/>
        <end position="496"/>
    </location>
</feature>
<keyword evidence="6" id="KW-0812">Transmembrane</keyword>
<feature type="compositionally biased region" description="Polar residues" evidence="5">
    <location>
        <begin position="447"/>
        <end position="465"/>
    </location>
</feature>
<dbReference type="GO" id="GO:0004674">
    <property type="term" value="F:protein serine/threonine kinase activity"/>
    <property type="evidence" value="ECO:0007669"/>
    <property type="project" value="TreeGrafter"/>
</dbReference>
<keyword evidence="1" id="KW-0808">Transferase</keyword>
<dbReference type="PROSITE" id="PS50011">
    <property type="entry name" value="PROTEIN_KINASE_DOM"/>
    <property type="match status" value="1"/>
</dbReference>
<dbReference type="RefSeq" id="WP_050435241.1">
    <property type="nucleotide sequence ID" value="NZ_CP012159.1"/>
</dbReference>
<gene>
    <name evidence="8" type="ORF">CMC5_080610</name>
</gene>
<evidence type="ECO:0000256" key="3">
    <source>
        <dbReference type="ARBA" id="ARBA00022777"/>
    </source>
</evidence>
<feature type="compositionally biased region" description="Low complexity" evidence="5">
    <location>
        <begin position="356"/>
        <end position="371"/>
    </location>
</feature>
<dbReference type="OrthoDB" id="5488531at2"/>
<dbReference type="STRING" id="52.CMC5_080610"/>
<accession>A0A0K1ESP7</accession>
<dbReference type="AlphaFoldDB" id="A0A0K1ESP7"/>
<dbReference type="KEGG" id="ccro:CMC5_080610"/>
<dbReference type="Pfam" id="PF00069">
    <property type="entry name" value="Pkinase"/>
    <property type="match status" value="1"/>
</dbReference>
<name>A0A0K1ESP7_CHOCO</name>
<keyword evidence="6" id="KW-1133">Transmembrane helix</keyword>
<feature type="compositionally biased region" description="Low complexity" evidence="5">
    <location>
        <begin position="504"/>
        <end position="522"/>
    </location>
</feature>
<protein>
    <recommendedName>
        <fullName evidence="7">Protein kinase domain-containing protein</fullName>
    </recommendedName>
</protein>
<dbReference type="EMBL" id="CP012159">
    <property type="protein sequence ID" value="AKT43824.1"/>
    <property type="molecule type" value="Genomic_DNA"/>
</dbReference>
<dbReference type="InterPro" id="IPR011009">
    <property type="entry name" value="Kinase-like_dom_sf"/>
</dbReference>
<dbReference type="PANTHER" id="PTHR43289:SF6">
    <property type="entry name" value="SERINE_THREONINE-PROTEIN KINASE NEKL-3"/>
    <property type="match status" value="1"/>
</dbReference>
<evidence type="ECO:0000259" key="7">
    <source>
        <dbReference type="PROSITE" id="PS50011"/>
    </source>
</evidence>
<dbReference type="PANTHER" id="PTHR43289">
    <property type="entry name" value="MITOGEN-ACTIVATED PROTEIN KINASE KINASE KINASE 20-RELATED"/>
    <property type="match status" value="1"/>
</dbReference>